<evidence type="ECO:0008006" key="7">
    <source>
        <dbReference type="Google" id="ProtNLM"/>
    </source>
</evidence>
<accession>A0A0D0CL05</accession>
<evidence type="ECO:0000313" key="5">
    <source>
        <dbReference type="EMBL" id="KIK59187.1"/>
    </source>
</evidence>
<dbReference type="HOGENOM" id="CLU_002220_1_0_1"/>
<dbReference type="Pfam" id="PF07993">
    <property type="entry name" value="NAD_binding_4"/>
    <property type="match status" value="1"/>
</dbReference>
<dbReference type="Gene3D" id="3.40.50.12780">
    <property type="entry name" value="N-terminal domain of ligase-like"/>
    <property type="match status" value="1"/>
</dbReference>
<keyword evidence="6" id="KW-1185">Reference proteome</keyword>
<dbReference type="OrthoDB" id="429813at2759"/>
<keyword evidence="2" id="KW-0597">Phosphoprotein</keyword>
<dbReference type="SUPFAM" id="SSF56801">
    <property type="entry name" value="Acetyl-CoA synthetase-like"/>
    <property type="match status" value="1"/>
</dbReference>
<dbReference type="Gene3D" id="3.40.50.720">
    <property type="entry name" value="NAD(P)-binding Rossmann-like Domain"/>
    <property type="match status" value="1"/>
</dbReference>
<evidence type="ECO:0000313" key="6">
    <source>
        <dbReference type="Proteomes" id="UP000053593"/>
    </source>
</evidence>
<name>A0A0D0CL05_9AGAR</name>
<evidence type="ECO:0000259" key="3">
    <source>
        <dbReference type="Pfam" id="PF00501"/>
    </source>
</evidence>
<dbReference type="InterPro" id="IPR000873">
    <property type="entry name" value="AMP-dep_synth/lig_dom"/>
</dbReference>
<organism evidence="5 6">
    <name type="scientific">Collybiopsis luxurians FD-317 M1</name>
    <dbReference type="NCBI Taxonomy" id="944289"/>
    <lineage>
        <taxon>Eukaryota</taxon>
        <taxon>Fungi</taxon>
        <taxon>Dikarya</taxon>
        <taxon>Basidiomycota</taxon>
        <taxon>Agaricomycotina</taxon>
        <taxon>Agaricomycetes</taxon>
        <taxon>Agaricomycetidae</taxon>
        <taxon>Agaricales</taxon>
        <taxon>Marasmiineae</taxon>
        <taxon>Omphalotaceae</taxon>
        <taxon>Collybiopsis</taxon>
        <taxon>Collybiopsis luxurians</taxon>
    </lineage>
</organism>
<dbReference type="SUPFAM" id="SSF51735">
    <property type="entry name" value="NAD(P)-binding Rossmann-fold domains"/>
    <property type="match status" value="1"/>
</dbReference>
<evidence type="ECO:0000256" key="2">
    <source>
        <dbReference type="ARBA" id="ARBA00022553"/>
    </source>
</evidence>
<dbReference type="PANTHER" id="PTHR43439">
    <property type="entry name" value="PHENYLACETATE-COENZYME A LIGASE"/>
    <property type="match status" value="1"/>
</dbReference>
<feature type="domain" description="AMP-dependent synthetase/ligase" evidence="3">
    <location>
        <begin position="29"/>
        <end position="359"/>
    </location>
</feature>
<dbReference type="Pfam" id="PF00501">
    <property type="entry name" value="AMP-binding"/>
    <property type="match status" value="1"/>
</dbReference>
<dbReference type="SUPFAM" id="SSF47336">
    <property type="entry name" value="ACP-like"/>
    <property type="match status" value="1"/>
</dbReference>
<dbReference type="InterPro" id="IPR042099">
    <property type="entry name" value="ANL_N_sf"/>
</dbReference>
<dbReference type="InterPro" id="IPR020845">
    <property type="entry name" value="AMP-binding_CS"/>
</dbReference>
<dbReference type="Pfam" id="PF23562">
    <property type="entry name" value="AMP-binding_C_3"/>
    <property type="match status" value="1"/>
</dbReference>
<dbReference type="InterPro" id="IPR051414">
    <property type="entry name" value="Adenylate-forming_Reductase"/>
</dbReference>
<evidence type="ECO:0000259" key="4">
    <source>
        <dbReference type="Pfam" id="PF07993"/>
    </source>
</evidence>
<gene>
    <name evidence="5" type="ORF">GYMLUDRAFT_44941</name>
</gene>
<dbReference type="PROSITE" id="PS00455">
    <property type="entry name" value="AMP_BINDING"/>
    <property type="match status" value="1"/>
</dbReference>
<dbReference type="Proteomes" id="UP000053593">
    <property type="component" value="Unassembled WGS sequence"/>
</dbReference>
<sequence>MSSNIVWPDLKSPLDLPKILEFSLEHNANFPAFVFPEQGTGNPVTISTLEYVRGIYRVGNSVLGDSKPGDVVAIIANLDNVVYMAVMNGLMNIGLVPFPISPRNSAPAIVDLLRKSSAHRILTTYTTLKAVIDGVRSELKSGEPFELSVEEAPGLYEVYPYLGKETANDPSDPPPVPYLPKDTDTAIYLHSSGSTGFPKAIRLSHTNFKSYISLLCMQDMRDLGFGPYGAAGLPPFHVMAVFNQAYVPLYGRVTVSMFTPTVTKPDALPVILSPETVIETVRLTKAKSMLTVPTFLHLWSHSEDAIKVLAQCILVFYGGGPLPQSTGDYLVSRGVKVVTAFGGTEFGLIVKAAVTPEDWSYMQFVDAVKVRWAPQGDGTYEAQFLTHDKYQPAVENLPDTRGYATSDLFVPHPTDPKKWKIIGRIDDVIIHSSGEKTVPAPMEAVITATSLIRGAVMFGRERDQPGILVEPSPSHKVDVNDPNEVAAFRNLLWPLVDEANRIAPAFSRIFKEMILISSADKPLPRVGKGTVARKAAISLYEPEINELYALIESNSGGDSVEPPKAWNTEEVQSWLTQQVMEILSNGINVHTTKDLFEQGFDSIMATILRLHIVSVLRKSNRLAGAREVPQNLVYTYPSIEHLTNAILEITNSPTTSSATTKSHPELIEEMIEKYSQGLDVPPPISKIDFTGQSHHVLLTGSTGNIGAELLAGLVLADSVQRVYALNRPSSSGVSIVDRHRTRFEDKGLDVSILSSPKIVFLESEISDDHLGLPQDVLRELRSNLTVVIHNAWKLDFNLSLSSFESHIRGARSLINLARTSRQSSNIRFLFTSSIASTQSWDTSKGLYPEEVVMDAKYAVGSGYGESKYVTERILARSGLQATSFRIGQVAGGEPNGAWATTDWLPILVKSSLTLNKLPDAHGFVSWVPMDAVTQALLDTVFLANAAPIAVNIVHPNPTSWSTVMQHIRQALIREKGLSPNAIPLIPIQQWISDIEQHSNNPSDDLPALKLLEFFKNVAKADDPSNRGESMRTTPLKLENVKAVSPRMRKLEPLAETTADQWVKYWIRSGM</sequence>
<proteinExistence type="predicted"/>
<evidence type="ECO:0000256" key="1">
    <source>
        <dbReference type="ARBA" id="ARBA00022450"/>
    </source>
</evidence>
<dbReference type="EMBL" id="KN834781">
    <property type="protein sequence ID" value="KIK59187.1"/>
    <property type="molecule type" value="Genomic_DNA"/>
</dbReference>
<dbReference type="AlphaFoldDB" id="A0A0D0CL05"/>
<dbReference type="InterPro" id="IPR013120">
    <property type="entry name" value="FAR_NAD-bd"/>
</dbReference>
<dbReference type="Gene3D" id="1.10.1200.10">
    <property type="entry name" value="ACP-like"/>
    <property type="match status" value="1"/>
</dbReference>
<protein>
    <recommendedName>
        <fullName evidence="7">Acetyl-CoA synthetase-like protein</fullName>
    </recommendedName>
</protein>
<dbReference type="PANTHER" id="PTHR43439:SF2">
    <property type="entry name" value="ENZYME, PUTATIVE (JCVI)-RELATED"/>
    <property type="match status" value="1"/>
</dbReference>
<keyword evidence="1" id="KW-0596">Phosphopantetheine</keyword>
<reference evidence="5 6" key="1">
    <citation type="submission" date="2014-04" db="EMBL/GenBank/DDBJ databases">
        <title>Evolutionary Origins and Diversification of the Mycorrhizal Mutualists.</title>
        <authorList>
            <consortium name="DOE Joint Genome Institute"/>
            <consortium name="Mycorrhizal Genomics Consortium"/>
            <person name="Kohler A."/>
            <person name="Kuo A."/>
            <person name="Nagy L.G."/>
            <person name="Floudas D."/>
            <person name="Copeland A."/>
            <person name="Barry K.W."/>
            <person name="Cichocki N."/>
            <person name="Veneault-Fourrey C."/>
            <person name="LaButti K."/>
            <person name="Lindquist E.A."/>
            <person name="Lipzen A."/>
            <person name="Lundell T."/>
            <person name="Morin E."/>
            <person name="Murat C."/>
            <person name="Riley R."/>
            <person name="Ohm R."/>
            <person name="Sun H."/>
            <person name="Tunlid A."/>
            <person name="Henrissat B."/>
            <person name="Grigoriev I.V."/>
            <person name="Hibbett D.S."/>
            <person name="Martin F."/>
        </authorList>
    </citation>
    <scope>NUCLEOTIDE SEQUENCE [LARGE SCALE GENOMIC DNA]</scope>
    <source>
        <strain evidence="5 6">FD-317 M1</strain>
    </source>
</reference>
<feature type="domain" description="Thioester reductase (TE)" evidence="4">
    <location>
        <begin position="698"/>
        <end position="935"/>
    </location>
</feature>
<dbReference type="InterPro" id="IPR036736">
    <property type="entry name" value="ACP-like_sf"/>
</dbReference>
<dbReference type="InterPro" id="IPR036291">
    <property type="entry name" value="NAD(P)-bd_dom_sf"/>
</dbReference>